<dbReference type="InterPro" id="IPR002661">
    <property type="entry name" value="Ribosome_recyc_fac"/>
</dbReference>
<sequence>MQDMLSHVKGELEDIVQYLLKDIGSLRAGRATPALVENIKVKAYENVSELKHVASISTPDPKTIFIQPWDKALLDPIQHALKEANLGMLPAVQEGRILLILPSLTSERREEFMKVLGKKIEDARVKVRQKRDKAKNLIQTAERNKEISEDEKFRLHKELQKIIDEYSDAINNIESQKMREIEG</sequence>
<dbReference type="GO" id="GO:0006412">
    <property type="term" value="P:translation"/>
    <property type="evidence" value="ECO:0007669"/>
    <property type="project" value="UniProtKB-KW"/>
</dbReference>
<evidence type="ECO:0000256" key="3">
    <source>
        <dbReference type="SAM" id="Coils"/>
    </source>
</evidence>
<evidence type="ECO:0000313" key="6">
    <source>
        <dbReference type="Proteomes" id="UP000176700"/>
    </source>
</evidence>
<comment type="similarity">
    <text evidence="1">Belongs to the RRF family.</text>
</comment>
<dbReference type="Gene3D" id="1.10.132.20">
    <property type="entry name" value="Ribosome-recycling factor"/>
    <property type="match status" value="1"/>
</dbReference>
<dbReference type="PANTHER" id="PTHR20982:SF3">
    <property type="entry name" value="MITOCHONDRIAL RIBOSOME RECYCLING FACTOR PSEUDO 1"/>
    <property type="match status" value="1"/>
</dbReference>
<organism evidence="5 6">
    <name type="scientific">Candidatus Ryanbacteria bacterium RIFCSPHIGHO2_01_45_13</name>
    <dbReference type="NCBI Taxonomy" id="1802112"/>
    <lineage>
        <taxon>Bacteria</taxon>
        <taxon>Candidatus Ryaniibacteriota</taxon>
    </lineage>
</organism>
<dbReference type="InterPro" id="IPR023584">
    <property type="entry name" value="Ribosome_recyc_fac_dom"/>
</dbReference>
<proteinExistence type="inferred from homology"/>
<dbReference type="InterPro" id="IPR036191">
    <property type="entry name" value="RRF_sf"/>
</dbReference>
<evidence type="ECO:0000256" key="2">
    <source>
        <dbReference type="ARBA" id="ARBA00022917"/>
    </source>
</evidence>
<evidence type="ECO:0000259" key="4">
    <source>
        <dbReference type="Pfam" id="PF01765"/>
    </source>
</evidence>
<comment type="caution">
    <text evidence="5">The sequence shown here is derived from an EMBL/GenBank/DDBJ whole genome shotgun (WGS) entry which is preliminary data.</text>
</comment>
<reference evidence="5 6" key="1">
    <citation type="journal article" date="2016" name="Nat. Commun.">
        <title>Thousands of microbial genomes shed light on interconnected biogeochemical processes in an aquifer system.</title>
        <authorList>
            <person name="Anantharaman K."/>
            <person name="Brown C.T."/>
            <person name="Hug L.A."/>
            <person name="Sharon I."/>
            <person name="Castelle C.J."/>
            <person name="Probst A.J."/>
            <person name="Thomas B.C."/>
            <person name="Singh A."/>
            <person name="Wilkins M.J."/>
            <person name="Karaoz U."/>
            <person name="Brodie E.L."/>
            <person name="Williams K.H."/>
            <person name="Hubbard S.S."/>
            <person name="Banfield J.F."/>
        </authorList>
    </citation>
    <scope>NUCLEOTIDE SEQUENCE [LARGE SCALE GENOMIC DNA]</scope>
</reference>
<keyword evidence="2" id="KW-0648">Protein biosynthesis</keyword>
<keyword evidence="3" id="KW-0175">Coiled coil</keyword>
<dbReference type="FunFam" id="3.30.1360.40:FF:000001">
    <property type="entry name" value="Ribosome-recycling factor"/>
    <property type="match status" value="1"/>
</dbReference>
<evidence type="ECO:0000256" key="1">
    <source>
        <dbReference type="ARBA" id="ARBA00005912"/>
    </source>
</evidence>
<dbReference type="GO" id="GO:0043023">
    <property type="term" value="F:ribosomal large subunit binding"/>
    <property type="evidence" value="ECO:0007669"/>
    <property type="project" value="TreeGrafter"/>
</dbReference>
<evidence type="ECO:0000313" key="5">
    <source>
        <dbReference type="EMBL" id="OGZ42989.1"/>
    </source>
</evidence>
<accession>A0A1G2FY54</accession>
<feature type="domain" description="Ribosome recycling factor" evidence="4">
    <location>
        <begin position="21"/>
        <end position="181"/>
    </location>
</feature>
<protein>
    <recommendedName>
        <fullName evidence="4">Ribosome recycling factor domain-containing protein</fullName>
    </recommendedName>
</protein>
<feature type="coiled-coil region" evidence="3">
    <location>
        <begin position="120"/>
        <end position="176"/>
    </location>
</feature>
<dbReference type="Pfam" id="PF01765">
    <property type="entry name" value="RRF"/>
    <property type="match status" value="1"/>
</dbReference>
<name>A0A1G2FY54_9BACT</name>
<dbReference type="AlphaFoldDB" id="A0A1G2FY54"/>
<dbReference type="EMBL" id="MHNI01000012">
    <property type="protein sequence ID" value="OGZ42989.1"/>
    <property type="molecule type" value="Genomic_DNA"/>
</dbReference>
<dbReference type="SUPFAM" id="SSF55194">
    <property type="entry name" value="Ribosome recycling factor, RRF"/>
    <property type="match status" value="1"/>
</dbReference>
<dbReference type="Gene3D" id="3.30.1360.40">
    <property type="match status" value="1"/>
</dbReference>
<dbReference type="PANTHER" id="PTHR20982">
    <property type="entry name" value="RIBOSOME RECYCLING FACTOR"/>
    <property type="match status" value="1"/>
</dbReference>
<dbReference type="Proteomes" id="UP000176700">
    <property type="component" value="Unassembled WGS sequence"/>
</dbReference>
<gene>
    <name evidence="5" type="ORF">A2W41_02655</name>
</gene>